<dbReference type="EMBL" id="MPDH01000022">
    <property type="protein sequence ID" value="PNP88446.1"/>
    <property type="molecule type" value="Genomic_DNA"/>
</dbReference>
<comment type="caution">
    <text evidence="1">The sequence shown here is derived from an EMBL/GenBank/DDBJ whole genome shotgun (WGS) entry which is preliminary data.</text>
</comment>
<keyword evidence="2" id="KW-1185">Reference proteome</keyword>
<dbReference type="Proteomes" id="UP000236500">
    <property type="component" value="Unassembled WGS sequence"/>
</dbReference>
<protein>
    <recommendedName>
        <fullName evidence="3">Group-specific protein</fullName>
    </recommendedName>
</protein>
<accession>A0ABX4XJ85</accession>
<gene>
    <name evidence="1" type="ORF">BMT55_14715</name>
</gene>
<name>A0ABX4XJ85_9LIST</name>
<evidence type="ECO:0000313" key="2">
    <source>
        <dbReference type="Proteomes" id="UP000236500"/>
    </source>
</evidence>
<evidence type="ECO:0008006" key="3">
    <source>
        <dbReference type="Google" id="ProtNLM"/>
    </source>
</evidence>
<dbReference type="RefSeq" id="WP_036088859.1">
    <property type="nucleotide sequence ID" value="NZ_BJEY01000012.1"/>
</dbReference>
<reference evidence="1 2" key="1">
    <citation type="submission" date="2016-11" db="EMBL/GenBank/DDBJ databases">
        <title>Whole Genome Sequence of Listeria newyorkensis.</title>
        <authorList>
            <person name="Frink S."/>
            <person name="Morales C."/>
            <person name="Kiang D."/>
        </authorList>
    </citation>
    <scope>NUCLEOTIDE SEQUENCE [LARGE SCALE GENOMIC DNA]</scope>
    <source>
        <strain evidence="1 2">F1604011-044</strain>
    </source>
</reference>
<organism evidence="1 2">
    <name type="scientific">Listeria newyorkensis</name>
    <dbReference type="NCBI Taxonomy" id="1497681"/>
    <lineage>
        <taxon>Bacteria</taxon>
        <taxon>Bacillati</taxon>
        <taxon>Bacillota</taxon>
        <taxon>Bacilli</taxon>
        <taxon>Bacillales</taxon>
        <taxon>Listeriaceae</taxon>
        <taxon>Listeria</taxon>
    </lineage>
</organism>
<evidence type="ECO:0000313" key="1">
    <source>
        <dbReference type="EMBL" id="PNP88446.1"/>
    </source>
</evidence>
<proteinExistence type="predicted"/>
<sequence>MLNPKYAENIIVGVMHKNVFKWYITDRDTWILDIDKYSDAYLKNGHDFDMNFALGFRNNIHVVDETTIEEYAFTYEKNQVDSDELQNLLVNKKYEDTVLALQASLYIDFDKKVFISSYPESLPFENYAPNDWKSTYGDFTEYIPDRERYWILNGKNLISEQYKLEVDKFKEGK</sequence>